<keyword evidence="1" id="KW-1133">Transmembrane helix</keyword>
<keyword evidence="1" id="KW-0812">Transmembrane</keyword>
<organism evidence="2 3">
    <name type="scientific">Desemzia incerta</name>
    <dbReference type="NCBI Taxonomy" id="82801"/>
    <lineage>
        <taxon>Bacteria</taxon>
        <taxon>Bacillati</taxon>
        <taxon>Bacillota</taxon>
        <taxon>Bacilli</taxon>
        <taxon>Lactobacillales</taxon>
        <taxon>Carnobacteriaceae</taxon>
        <taxon>Desemzia</taxon>
    </lineage>
</organism>
<dbReference type="OrthoDB" id="2156735at2"/>
<accession>A0A1I5W3U7</accession>
<proteinExistence type="predicted"/>
<gene>
    <name evidence="2" type="ORF">SAMN04488506_0750</name>
</gene>
<protein>
    <recommendedName>
        <fullName evidence="4">Competence protein ComGE</fullName>
    </recommendedName>
</protein>
<dbReference type="RefSeq" id="WP_143084231.1">
    <property type="nucleotide sequence ID" value="NZ_FOXW01000002.1"/>
</dbReference>
<dbReference type="AlphaFoldDB" id="A0A1I5W3U7"/>
<evidence type="ECO:0000313" key="3">
    <source>
        <dbReference type="Proteomes" id="UP000199136"/>
    </source>
</evidence>
<evidence type="ECO:0008006" key="4">
    <source>
        <dbReference type="Google" id="ProtNLM"/>
    </source>
</evidence>
<evidence type="ECO:0000313" key="2">
    <source>
        <dbReference type="EMBL" id="SFQ14361.1"/>
    </source>
</evidence>
<reference evidence="2 3" key="1">
    <citation type="submission" date="2016-10" db="EMBL/GenBank/DDBJ databases">
        <authorList>
            <person name="de Groot N.N."/>
        </authorList>
    </citation>
    <scope>NUCLEOTIDE SEQUENCE [LARGE SCALE GENOMIC DNA]</scope>
    <source>
        <strain evidence="2 3">DSM 20581</strain>
    </source>
</reference>
<dbReference type="STRING" id="82801.SAMN04488506_0750"/>
<evidence type="ECO:0000256" key="1">
    <source>
        <dbReference type="SAM" id="Phobius"/>
    </source>
</evidence>
<dbReference type="Proteomes" id="UP000199136">
    <property type="component" value="Unassembled WGS sequence"/>
</dbReference>
<sequence length="115" mass="13222">MSGNKRINEKGFLLFEAILSWVLITTCLMIYLPLLVNLLTTLHSAKNELEMARIGYEQIQKSVETEVGDDEWETNGKIYTISEKVVNGRKGIWVYEEGKVWNLQMESLDLLSSRP</sequence>
<dbReference type="EMBL" id="FOXW01000002">
    <property type="protein sequence ID" value="SFQ14361.1"/>
    <property type="molecule type" value="Genomic_DNA"/>
</dbReference>
<name>A0A1I5W3U7_9LACT</name>
<keyword evidence="1" id="KW-0472">Membrane</keyword>
<feature type="transmembrane region" description="Helical" evidence="1">
    <location>
        <begin position="12"/>
        <end position="34"/>
    </location>
</feature>
<keyword evidence="3" id="KW-1185">Reference proteome</keyword>